<feature type="region of interest" description="Disordered" evidence="1">
    <location>
        <begin position="97"/>
        <end position="141"/>
    </location>
</feature>
<dbReference type="AlphaFoldDB" id="A0A4Y7SYY6"/>
<feature type="compositionally biased region" description="Basic and acidic residues" evidence="1">
    <location>
        <begin position="18"/>
        <end position="36"/>
    </location>
</feature>
<comment type="caution">
    <text evidence="2">The sequence shown here is derived from an EMBL/GenBank/DDBJ whole genome shotgun (WGS) entry which is preliminary data.</text>
</comment>
<gene>
    <name evidence="2" type="ORF">FA13DRAFT_972959</name>
</gene>
<evidence type="ECO:0000256" key="1">
    <source>
        <dbReference type="SAM" id="MobiDB-lite"/>
    </source>
</evidence>
<dbReference type="OrthoDB" id="3260134at2759"/>
<feature type="compositionally biased region" description="Polar residues" evidence="1">
    <location>
        <begin position="131"/>
        <end position="141"/>
    </location>
</feature>
<organism evidence="2 3">
    <name type="scientific">Coprinellus micaceus</name>
    <name type="common">Glistening ink-cap mushroom</name>
    <name type="synonym">Coprinus micaceus</name>
    <dbReference type="NCBI Taxonomy" id="71717"/>
    <lineage>
        <taxon>Eukaryota</taxon>
        <taxon>Fungi</taxon>
        <taxon>Dikarya</taxon>
        <taxon>Basidiomycota</taxon>
        <taxon>Agaricomycotina</taxon>
        <taxon>Agaricomycetes</taxon>
        <taxon>Agaricomycetidae</taxon>
        <taxon>Agaricales</taxon>
        <taxon>Agaricineae</taxon>
        <taxon>Psathyrellaceae</taxon>
        <taxon>Coprinellus</taxon>
    </lineage>
</organism>
<protein>
    <submittedName>
        <fullName evidence="2">Uncharacterized protein</fullName>
    </submittedName>
</protein>
<keyword evidence="3" id="KW-1185">Reference proteome</keyword>
<evidence type="ECO:0000313" key="3">
    <source>
        <dbReference type="Proteomes" id="UP000298030"/>
    </source>
</evidence>
<name>A0A4Y7SYY6_COPMI</name>
<feature type="region of interest" description="Disordered" evidence="1">
    <location>
        <begin position="1"/>
        <end position="56"/>
    </location>
</feature>
<feature type="compositionally biased region" description="Acidic residues" evidence="1">
    <location>
        <begin position="452"/>
        <end position="461"/>
    </location>
</feature>
<proteinExistence type="predicted"/>
<feature type="region of interest" description="Disordered" evidence="1">
    <location>
        <begin position="209"/>
        <end position="292"/>
    </location>
</feature>
<sequence length="461" mass="50808">MWQRATPQGGFSFGMQGEDEHFGEHARYASSDDGRYAKGSSPVIRSPAFSPYRISSTGFGDGATEDDFNFPTFSSMEVPDSSIAYDDETRYFDAHRSVTAPSSSSRPFQLLSSPPTSVDKPAKGLIIKSTPGPNQRTQRSSGWNTVVAGSPLMSLGHLQEQSEDGIFDEMGLPSVIRLPKPTDRAVDRRGSVYGSLFTYPDPWSVIGEILSQGDPGYVPGPKDQRGQPDGDMRMRNRDSEWTRSFDEEADEASEGGESALERSEEDRPFEELEFTDDENDQGLDLEPDVKPDQYDDWDAVLGLYNTYEQGDDPYRKLELGELQFAVRNEFQGANPGSDLGMFKEDQVVRRYSPPPIFEPASEGNDKHVRQHTGVDNTHKSPCQSVGTLPTVDLQLFHCSPIPAQCGGKIIESGPGGTRSRAEGSPQASGTLNLWAAPELEERNGKFVGPSLFEDDEDDDDF</sequence>
<dbReference type="EMBL" id="QPFP01000043">
    <property type="protein sequence ID" value="TEB27052.1"/>
    <property type="molecule type" value="Genomic_DNA"/>
</dbReference>
<evidence type="ECO:0000313" key="2">
    <source>
        <dbReference type="EMBL" id="TEB27052.1"/>
    </source>
</evidence>
<feature type="compositionally biased region" description="Low complexity" evidence="1">
    <location>
        <begin position="101"/>
        <end position="115"/>
    </location>
</feature>
<feature type="compositionally biased region" description="Acidic residues" evidence="1">
    <location>
        <begin position="271"/>
        <end position="286"/>
    </location>
</feature>
<feature type="region of interest" description="Disordered" evidence="1">
    <location>
        <begin position="409"/>
        <end position="461"/>
    </location>
</feature>
<accession>A0A4Y7SYY6</accession>
<reference evidence="2 3" key="1">
    <citation type="journal article" date="2019" name="Nat. Ecol. Evol.">
        <title>Megaphylogeny resolves global patterns of mushroom evolution.</title>
        <authorList>
            <person name="Varga T."/>
            <person name="Krizsan K."/>
            <person name="Foldi C."/>
            <person name="Dima B."/>
            <person name="Sanchez-Garcia M."/>
            <person name="Sanchez-Ramirez S."/>
            <person name="Szollosi G.J."/>
            <person name="Szarkandi J.G."/>
            <person name="Papp V."/>
            <person name="Albert L."/>
            <person name="Andreopoulos W."/>
            <person name="Angelini C."/>
            <person name="Antonin V."/>
            <person name="Barry K.W."/>
            <person name="Bougher N.L."/>
            <person name="Buchanan P."/>
            <person name="Buyck B."/>
            <person name="Bense V."/>
            <person name="Catcheside P."/>
            <person name="Chovatia M."/>
            <person name="Cooper J."/>
            <person name="Damon W."/>
            <person name="Desjardin D."/>
            <person name="Finy P."/>
            <person name="Geml J."/>
            <person name="Haridas S."/>
            <person name="Hughes K."/>
            <person name="Justo A."/>
            <person name="Karasinski D."/>
            <person name="Kautmanova I."/>
            <person name="Kiss B."/>
            <person name="Kocsube S."/>
            <person name="Kotiranta H."/>
            <person name="LaButti K.M."/>
            <person name="Lechner B.E."/>
            <person name="Liimatainen K."/>
            <person name="Lipzen A."/>
            <person name="Lukacs Z."/>
            <person name="Mihaltcheva S."/>
            <person name="Morgado L.N."/>
            <person name="Niskanen T."/>
            <person name="Noordeloos M.E."/>
            <person name="Ohm R.A."/>
            <person name="Ortiz-Santana B."/>
            <person name="Ovrebo C."/>
            <person name="Racz N."/>
            <person name="Riley R."/>
            <person name="Savchenko A."/>
            <person name="Shiryaev A."/>
            <person name="Soop K."/>
            <person name="Spirin V."/>
            <person name="Szebenyi C."/>
            <person name="Tomsovsky M."/>
            <person name="Tulloss R.E."/>
            <person name="Uehling J."/>
            <person name="Grigoriev I.V."/>
            <person name="Vagvolgyi C."/>
            <person name="Papp T."/>
            <person name="Martin F.M."/>
            <person name="Miettinen O."/>
            <person name="Hibbett D.S."/>
            <person name="Nagy L.G."/>
        </authorList>
    </citation>
    <scope>NUCLEOTIDE SEQUENCE [LARGE SCALE GENOMIC DNA]</scope>
    <source>
        <strain evidence="2 3">FP101781</strain>
    </source>
</reference>
<feature type="compositionally biased region" description="Basic and acidic residues" evidence="1">
    <location>
        <begin position="222"/>
        <end position="246"/>
    </location>
</feature>
<dbReference type="Proteomes" id="UP000298030">
    <property type="component" value="Unassembled WGS sequence"/>
</dbReference>
<feature type="compositionally biased region" description="Basic and acidic residues" evidence="1">
    <location>
        <begin position="259"/>
        <end position="270"/>
    </location>
</feature>